<dbReference type="AlphaFoldDB" id="A0A4P7MZL3"/>
<sequence length="230" mass="25317">MLACFLFYIAALATGVASHGAAAGDIWPELVARQDPCAGNDGVVCCQANANDLCAQSGSQGKEYVVLGAEGRPDQDVFARPCCWRRLGSSRHFLQRIWGAETGAECVKGVACGVAEESEESERGDERMPKVASKTYSSKRNYKRGRYLRCHDYQAYLGPVTTTHRSPARSQMKLSCNRNRPRGEPDSEGDRASITRNKSGFLTSVWELEAGSSWKPRFIFGLEFLAFSIM</sequence>
<feature type="signal peptide" evidence="2">
    <location>
        <begin position="1"/>
        <end position="18"/>
    </location>
</feature>
<organism evidence="3 4">
    <name type="scientific">Pyricularia oryzae</name>
    <name type="common">Rice blast fungus</name>
    <name type="synonym">Magnaporthe oryzae</name>
    <dbReference type="NCBI Taxonomy" id="318829"/>
    <lineage>
        <taxon>Eukaryota</taxon>
        <taxon>Fungi</taxon>
        <taxon>Dikarya</taxon>
        <taxon>Ascomycota</taxon>
        <taxon>Pezizomycotina</taxon>
        <taxon>Sordariomycetes</taxon>
        <taxon>Sordariomycetidae</taxon>
        <taxon>Magnaporthales</taxon>
        <taxon>Pyriculariaceae</taxon>
        <taxon>Pyricularia</taxon>
    </lineage>
</organism>
<evidence type="ECO:0008006" key="5">
    <source>
        <dbReference type="Google" id="ProtNLM"/>
    </source>
</evidence>
<reference evidence="3 4" key="1">
    <citation type="journal article" date="2019" name="Mol. Biol. Evol.">
        <title>Blast fungal genomes show frequent chromosomal changes, gene gains and losses, and effector gene turnover.</title>
        <authorList>
            <person name="Gomez Luciano L.B."/>
            <person name="Jason Tsai I."/>
            <person name="Chuma I."/>
            <person name="Tosa Y."/>
            <person name="Chen Y.H."/>
            <person name="Li J.Y."/>
            <person name="Li M.Y."/>
            <person name="Jade Lu M.Y."/>
            <person name="Nakayashiki H."/>
            <person name="Li W.H."/>
        </authorList>
    </citation>
    <scope>NUCLEOTIDE SEQUENCE [LARGE SCALE GENOMIC DNA]</scope>
    <source>
        <strain evidence="3">MZ5-1-6</strain>
    </source>
</reference>
<feature type="compositionally biased region" description="Basic and acidic residues" evidence="1">
    <location>
        <begin position="181"/>
        <end position="193"/>
    </location>
</feature>
<protein>
    <recommendedName>
        <fullName evidence="5">Hydrophobin</fullName>
    </recommendedName>
</protein>
<gene>
    <name evidence="3" type="ORF">PoMZ_00336</name>
</gene>
<feature type="chain" id="PRO_5021003762" description="Hydrophobin" evidence="2">
    <location>
        <begin position="19"/>
        <end position="230"/>
    </location>
</feature>
<dbReference type="EMBL" id="CP034205">
    <property type="protein sequence ID" value="QBZ55439.1"/>
    <property type="molecule type" value="Genomic_DNA"/>
</dbReference>
<keyword evidence="2" id="KW-0732">Signal</keyword>
<dbReference type="Proteomes" id="UP000294847">
    <property type="component" value="Chromosome 2"/>
</dbReference>
<evidence type="ECO:0000313" key="3">
    <source>
        <dbReference type="EMBL" id="QBZ55439.1"/>
    </source>
</evidence>
<evidence type="ECO:0000256" key="1">
    <source>
        <dbReference type="SAM" id="MobiDB-lite"/>
    </source>
</evidence>
<accession>A0A4P7MZL3</accession>
<evidence type="ECO:0000313" key="4">
    <source>
        <dbReference type="Proteomes" id="UP000294847"/>
    </source>
</evidence>
<feature type="region of interest" description="Disordered" evidence="1">
    <location>
        <begin position="161"/>
        <end position="194"/>
    </location>
</feature>
<proteinExistence type="predicted"/>
<name>A0A4P7MZL3_PYROR</name>
<feature type="compositionally biased region" description="Polar residues" evidence="1">
    <location>
        <begin position="161"/>
        <end position="178"/>
    </location>
</feature>
<evidence type="ECO:0000256" key="2">
    <source>
        <dbReference type="SAM" id="SignalP"/>
    </source>
</evidence>